<gene>
    <name evidence="1" type="ORF">GCE9029_02575</name>
</gene>
<accession>A0A128F4A9</accession>
<evidence type="ECO:0000313" key="1">
    <source>
        <dbReference type="EMBL" id="CZF81385.1"/>
    </source>
</evidence>
<keyword evidence="2" id="KW-1185">Reference proteome</keyword>
<dbReference type="OrthoDB" id="5915770at2"/>
<dbReference type="Pfam" id="PF08238">
    <property type="entry name" value="Sel1"/>
    <property type="match status" value="1"/>
</dbReference>
<dbReference type="Proteomes" id="UP000071641">
    <property type="component" value="Unassembled WGS sequence"/>
</dbReference>
<dbReference type="AlphaFoldDB" id="A0A128F4A9"/>
<dbReference type="EMBL" id="FIZX01000002">
    <property type="protein sequence ID" value="CZF81385.1"/>
    <property type="molecule type" value="Genomic_DNA"/>
</dbReference>
<dbReference type="STRING" id="1796497.GCE9029_02575"/>
<dbReference type="InterPro" id="IPR011990">
    <property type="entry name" value="TPR-like_helical_dom_sf"/>
</dbReference>
<dbReference type="Gene3D" id="1.25.40.10">
    <property type="entry name" value="Tetratricopeptide repeat domain"/>
    <property type="match status" value="1"/>
</dbReference>
<dbReference type="SMART" id="SM00671">
    <property type="entry name" value="SEL1"/>
    <property type="match status" value="2"/>
</dbReference>
<dbReference type="RefSeq" id="WP_062663631.1">
    <property type="nucleotide sequence ID" value="NZ_FIZX01000002.1"/>
</dbReference>
<reference evidence="2" key="1">
    <citation type="submission" date="2016-02" db="EMBL/GenBank/DDBJ databases">
        <authorList>
            <person name="Rodrigo-Torres Lidia"/>
            <person name="Arahal R.David."/>
        </authorList>
    </citation>
    <scope>NUCLEOTIDE SEQUENCE [LARGE SCALE GENOMIC DNA]</scope>
    <source>
        <strain evidence="2">CECT 9029</strain>
    </source>
</reference>
<organism evidence="1 2">
    <name type="scientific">Grimontia celer</name>
    <dbReference type="NCBI Taxonomy" id="1796497"/>
    <lineage>
        <taxon>Bacteria</taxon>
        <taxon>Pseudomonadati</taxon>
        <taxon>Pseudomonadota</taxon>
        <taxon>Gammaproteobacteria</taxon>
        <taxon>Vibrionales</taxon>
        <taxon>Vibrionaceae</taxon>
        <taxon>Grimontia</taxon>
    </lineage>
</organism>
<sequence length="203" mass="22798">MKWLLPALLVTVAACSEETEFANTSCPTLENYSEAFLESDFYLGWQHLQNGQYPTENCRAASPYFLRGVNDSAVFELSTLYLDFCNESPQQDALTKSSIYHSERLATGVDYDEFKWVLDLALCNSPVEQYALGQMLFNGFITDKDVEKGIYFLSLAARQDHIQAQLALSTALLDIGENEVAAQWLAKAQDNGANILSERRQLD</sequence>
<dbReference type="InterPro" id="IPR006597">
    <property type="entry name" value="Sel1-like"/>
</dbReference>
<protein>
    <submittedName>
        <fullName evidence="1">Sel1 repeat protein</fullName>
    </submittedName>
</protein>
<dbReference type="PROSITE" id="PS51257">
    <property type="entry name" value="PROKAR_LIPOPROTEIN"/>
    <property type="match status" value="1"/>
</dbReference>
<name>A0A128F4A9_9GAMM</name>
<dbReference type="SUPFAM" id="SSF81901">
    <property type="entry name" value="HCP-like"/>
    <property type="match status" value="1"/>
</dbReference>
<proteinExistence type="predicted"/>
<evidence type="ECO:0000313" key="2">
    <source>
        <dbReference type="Proteomes" id="UP000071641"/>
    </source>
</evidence>